<comment type="similarity">
    <text evidence="1">Belongs to the LcrH/SycD chaperone family.</text>
</comment>
<proteinExistence type="inferred from homology"/>
<protein>
    <submittedName>
        <fullName evidence="3">Type III secretion system translocator chaperone SicA</fullName>
    </submittedName>
</protein>
<dbReference type="InterPro" id="IPR016379">
    <property type="entry name" value="T3SS_Ca_resp_chp_LcrH/SycD_sub"/>
</dbReference>
<sequence length="160" mass="18701">MDNEKIMEMIWNDISEGGTLKDLYDLPQDMMDNLYAYAYNFYNEGQLDKAEIFFRFLSVYDFYNPDYIMGFAAVCQQKKDFQKACDLYAVAFALLKNDYTPVFYTGQCQLMMRKAEKAKQCFELVAENSKDDSLKARAFTYINVIKETKAEQSVNTKRGK</sequence>
<evidence type="ECO:0000256" key="2">
    <source>
        <dbReference type="ARBA" id="ARBA00023186"/>
    </source>
</evidence>
<dbReference type="InterPro" id="IPR011990">
    <property type="entry name" value="TPR-like_helical_dom_sf"/>
</dbReference>
<dbReference type="Pfam" id="PF07720">
    <property type="entry name" value="TPR_3"/>
    <property type="match status" value="2"/>
</dbReference>
<dbReference type="PRINTS" id="PR01595">
    <property type="entry name" value="SYCDCHAPRONE"/>
</dbReference>
<reference evidence="3" key="1">
    <citation type="journal article" date="2018" name="Genome Biol.">
        <title>SKESA: strategic k-mer extension for scrupulous assemblies.</title>
        <authorList>
            <person name="Souvorov A."/>
            <person name="Agarwala R."/>
            <person name="Lipman D.J."/>
        </authorList>
    </citation>
    <scope>NUCLEOTIDE SEQUENCE</scope>
    <source>
        <strain evidence="3">MA.CK_94/00000542</strain>
    </source>
</reference>
<gene>
    <name evidence="3" type="primary">sicA</name>
    <name evidence="3" type="ORF">G8W59_004219</name>
</gene>
<dbReference type="InterPro" id="IPR011716">
    <property type="entry name" value="TPR-3"/>
</dbReference>
<dbReference type="AlphaFoldDB" id="A0A759KBA8"/>
<dbReference type="InterPro" id="IPR005415">
    <property type="entry name" value="T3SS_Ca_resp_chp_LcrH/SycD"/>
</dbReference>
<accession>A0A759KBA8</accession>
<reference evidence="3" key="2">
    <citation type="submission" date="2020-02" db="EMBL/GenBank/DDBJ databases">
        <authorList>
            <consortium name="NCBI Pathogen Detection Project"/>
        </authorList>
    </citation>
    <scope>NUCLEOTIDE SEQUENCE</scope>
    <source>
        <strain evidence="3">MA.CK_94/00000542</strain>
    </source>
</reference>
<dbReference type="EMBL" id="DAAXOJ010000008">
    <property type="protein sequence ID" value="HAG1892154.1"/>
    <property type="molecule type" value="Genomic_DNA"/>
</dbReference>
<dbReference type="PIRSF" id="PIRSF003165">
    <property type="entry name" value="Chaperone_SicA"/>
    <property type="match status" value="1"/>
</dbReference>
<organism evidence="3">
    <name type="scientific">Salmonella enterica</name>
    <name type="common">Salmonella choleraesuis</name>
    <dbReference type="NCBI Taxonomy" id="28901"/>
    <lineage>
        <taxon>Bacteria</taxon>
        <taxon>Pseudomonadati</taxon>
        <taxon>Pseudomonadota</taxon>
        <taxon>Gammaproteobacteria</taxon>
        <taxon>Enterobacterales</taxon>
        <taxon>Enterobacteriaceae</taxon>
        <taxon>Salmonella</taxon>
    </lineage>
</organism>
<dbReference type="SUPFAM" id="SSF48452">
    <property type="entry name" value="TPR-like"/>
    <property type="match status" value="1"/>
</dbReference>
<dbReference type="Gene3D" id="1.25.40.10">
    <property type="entry name" value="Tetratricopeptide repeat domain"/>
    <property type="match status" value="1"/>
</dbReference>
<evidence type="ECO:0000313" key="3">
    <source>
        <dbReference type="EMBL" id="HAG1892154.1"/>
    </source>
</evidence>
<name>A0A759KBA8_SALER</name>
<dbReference type="NCBIfam" id="TIGR02552">
    <property type="entry name" value="LcrH_SycD"/>
    <property type="match status" value="1"/>
</dbReference>
<keyword evidence="2" id="KW-0143">Chaperone</keyword>
<comment type="caution">
    <text evidence="3">The sequence shown here is derived from an EMBL/GenBank/DDBJ whole genome shotgun (WGS) entry which is preliminary data.</text>
</comment>
<dbReference type="NCBIfam" id="NF011859">
    <property type="entry name" value="PRK15331.1"/>
    <property type="match status" value="1"/>
</dbReference>
<evidence type="ECO:0000256" key="1">
    <source>
        <dbReference type="ARBA" id="ARBA00010244"/>
    </source>
</evidence>